<organism evidence="9 10">
    <name type="scientific">Flavisolibacter ginsengisoli DSM 18119</name>
    <dbReference type="NCBI Taxonomy" id="1121884"/>
    <lineage>
        <taxon>Bacteria</taxon>
        <taxon>Pseudomonadati</taxon>
        <taxon>Bacteroidota</taxon>
        <taxon>Chitinophagia</taxon>
        <taxon>Chitinophagales</taxon>
        <taxon>Chitinophagaceae</taxon>
        <taxon>Flavisolibacter</taxon>
    </lineage>
</organism>
<feature type="domain" description="YetF C-terminal" evidence="8">
    <location>
        <begin position="78"/>
        <end position="148"/>
    </location>
</feature>
<keyword evidence="10" id="KW-1185">Reference proteome</keyword>
<gene>
    <name evidence="9" type="ORF">SAMN02745131_04056</name>
</gene>
<dbReference type="Pfam" id="PF04239">
    <property type="entry name" value="DUF421"/>
    <property type="match status" value="1"/>
</dbReference>
<keyword evidence="5 7" id="KW-1133">Transmembrane helix</keyword>
<keyword evidence="3" id="KW-1003">Cell membrane</keyword>
<comment type="subcellular location">
    <subcellularLocation>
        <location evidence="1">Cell membrane</location>
        <topology evidence="1">Multi-pass membrane protein</topology>
    </subcellularLocation>
</comment>
<reference evidence="9 10" key="1">
    <citation type="submission" date="2016-11" db="EMBL/GenBank/DDBJ databases">
        <authorList>
            <person name="Jaros S."/>
            <person name="Januszkiewicz K."/>
            <person name="Wedrychowicz H."/>
        </authorList>
    </citation>
    <scope>NUCLEOTIDE SEQUENCE [LARGE SCALE GENOMIC DNA]</scope>
    <source>
        <strain evidence="9 10">DSM 18119</strain>
    </source>
</reference>
<evidence type="ECO:0000256" key="6">
    <source>
        <dbReference type="ARBA" id="ARBA00023136"/>
    </source>
</evidence>
<name>A0A1M5G644_9BACT</name>
<keyword evidence="4 7" id="KW-0812">Transmembrane</keyword>
<accession>A0A1M5G644</accession>
<evidence type="ECO:0000256" key="7">
    <source>
        <dbReference type="SAM" id="Phobius"/>
    </source>
</evidence>
<dbReference type="Gene3D" id="3.30.240.20">
    <property type="entry name" value="bsu07140 like domains"/>
    <property type="match status" value="1"/>
</dbReference>
<dbReference type="PANTHER" id="PTHR34582:SF2">
    <property type="entry name" value="UPF0702 TRANSMEMBRANE PROTEIN YDFR"/>
    <property type="match status" value="1"/>
</dbReference>
<evidence type="ECO:0000256" key="1">
    <source>
        <dbReference type="ARBA" id="ARBA00004651"/>
    </source>
</evidence>
<dbReference type="RefSeq" id="WP_072837168.1">
    <property type="nucleotide sequence ID" value="NZ_FQUU01000027.1"/>
</dbReference>
<evidence type="ECO:0000313" key="9">
    <source>
        <dbReference type="EMBL" id="SHF99203.1"/>
    </source>
</evidence>
<dbReference type="EMBL" id="FQUU01000027">
    <property type="protein sequence ID" value="SHF99203.1"/>
    <property type="molecule type" value="Genomic_DNA"/>
</dbReference>
<dbReference type="GO" id="GO:0005886">
    <property type="term" value="C:plasma membrane"/>
    <property type="evidence" value="ECO:0007669"/>
    <property type="project" value="UniProtKB-SubCell"/>
</dbReference>
<dbReference type="PANTHER" id="PTHR34582">
    <property type="entry name" value="UPF0702 TRANSMEMBRANE PROTEIN YCAP"/>
    <property type="match status" value="1"/>
</dbReference>
<evidence type="ECO:0000256" key="2">
    <source>
        <dbReference type="ARBA" id="ARBA00006448"/>
    </source>
</evidence>
<dbReference type="AlphaFoldDB" id="A0A1M5G644"/>
<proteinExistence type="inferred from homology"/>
<feature type="transmembrane region" description="Helical" evidence="7">
    <location>
        <begin position="6"/>
        <end position="22"/>
    </location>
</feature>
<evidence type="ECO:0000256" key="3">
    <source>
        <dbReference type="ARBA" id="ARBA00022475"/>
    </source>
</evidence>
<evidence type="ECO:0000313" key="10">
    <source>
        <dbReference type="Proteomes" id="UP000184048"/>
    </source>
</evidence>
<sequence length="151" mass="16868">MNPVFRGAVIYIFLLILFRIMGKRSLNETTTFDFVLLLIISEVTQQALVGEDFSLTASALLITTLMGIDMILTITKQKFAMFGRIVEGAPLVIVDNGKPLKKRMQKTQVDEEDILHAARSNFGIEKMEEIKYAVLEKDGTISIIPVQNSSS</sequence>
<dbReference type="InterPro" id="IPR023090">
    <property type="entry name" value="UPF0702_alpha/beta_dom_sf"/>
</dbReference>
<protein>
    <recommendedName>
        <fullName evidence="8">YetF C-terminal domain-containing protein</fullName>
    </recommendedName>
</protein>
<keyword evidence="6 7" id="KW-0472">Membrane</keyword>
<dbReference type="InterPro" id="IPR007353">
    <property type="entry name" value="DUF421"/>
</dbReference>
<comment type="similarity">
    <text evidence="2">Belongs to the UPF0702 family.</text>
</comment>
<dbReference type="Proteomes" id="UP000184048">
    <property type="component" value="Unassembled WGS sequence"/>
</dbReference>
<evidence type="ECO:0000259" key="8">
    <source>
        <dbReference type="Pfam" id="PF04239"/>
    </source>
</evidence>
<feature type="transmembrane region" description="Helical" evidence="7">
    <location>
        <begin position="55"/>
        <end position="74"/>
    </location>
</feature>
<evidence type="ECO:0000256" key="4">
    <source>
        <dbReference type="ARBA" id="ARBA00022692"/>
    </source>
</evidence>
<evidence type="ECO:0000256" key="5">
    <source>
        <dbReference type="ARBA" id="ARBA00022989"/>
    </source>
</evidence>
<dbReference type="OrthoDB" id="9778331at2"/>
<dbReference type="STRING" id="1121884.SAMN02745131_04056"/>